<dbReference type="OrthoDB" id="431202at2759"/>
<sequence>MPTSNNSTNITDNKNDIGSSGNCQLLDNWALCIQGFMGMIAMSILLLKRQKENPKRPFKIWALDATKQVIGQIMVHCMNVALSYIRIFENSEKETNPCIWYFLNLLLDTTIGIFVLMFYMYIMSKIVKLLRITHCESGYYGDNPDKPLISAWIKQSIIFILCLCSMKLTVIIIINKVPVFMKFGHFVIGMVSKNGHIQVIFDMLILPLTMNAIQFWFIDKIIKSDEQPKYHFELVDGISLDLESDEFADVNRLLNN</sequence>
<gene>
    <name evidence="2" type="ORF">BCR32DRAFT_290315</name>
</gene>
<dbReference type="STRING" id="1754192.A0A1Y1XJP6"/>
<dbReference type="Pfam" id="PF12400">
    <property type="entry name" value="STIMATE"/>
    <property type="match status" value="1"/>
</dbReference>
<dbReference type="GO" id="GO:0016020">
    <property type="term" value="C:membrane"/>
    <property type="evidence" value="ECO:0007669"/>
    <property type="project" value="TreeGrafter"/>
</dbReference>
<feature type="transmembrane region" description="Helical" evidence="1">
    <location>
        <begin position="156"/>
        <end position="175"/>
    </location>
</feature>
<dbReference type="EMBL" id="MCFG01000027">
    <property type="protein sequence ID" value="ORX85969.1"/>
    <property type="molecule type" value="Genomic_DNA"/>
</dbReference>
<reference evidence="2 3" key="1">
    <citation type="submission" date="2016-08" db="EMBL/GenBank/DDBJ databases">
        <title>A Parts List for Fungal Cellulosomes Revealed by Comparative Genomics.</title>
        <authorList>
            <consortium name="DOE Joint Genome Institute"/>
            <person name="Haitjema C.H."/>
            <person name="Gilmore S.P."/>
            <person name="Henske J.K."/>
            <person name="Solomon K.V."/>
            <person name="De Groot R."/>
            <person name="Kuo A."/>
            <person name="Mondo S.J."/>
            <person name="Salamov A.A."/>
            <person name="Labutti K."/>
            <person name="Zhao Z."/>
            <person name="Chiniquy J."/>
            <person name="Barry K."/>
            <person name="Brewer H.M."/>
            <person name="Purvine S.O."/>
            <person name="Wright A.T."/>
            <person name="Boxma B."/>
            <person name="Van Alen T."/>
            <person name="Hackstein J.H."/>
            <person name="Baker S.E."/>
            <person name="Grigoriev I.V."/>
            <person name="O'Malley M.A."/>
        </authorList>
    </citation>
    <scope>NUCLEOTIDE SEQUENCE [LARGE SCALE GENOMIC DNA]</scope>
    <source>
        <strain evidence="2 3">S4</strain>
    </source>
</reference>
<organism evidence="2 3">
    <name type="scientific">Anaeromyces robustus</name>
    <dbReference type="NCBI Taxonomy" id="1754192"/>
    <lineage>
        <taxon>Eukaryota</taxon>
        <taxon>Fungi</taxon>
        <taxon>Fungi incertae sedis</taxon>
        <taxon>Chytridiomycota</taxon>
        <taxon>Chytridiomycota incertae sedis</taxon>
        <taxon>Neocallimastigomycetes</taxon>
        <taxon>Neocallimastigales</taxon>
        <taxon>Neocallimastigaceae</taxon>
        <taxon>Anaeromyces</taxon>
    </lineage>
</organism>
<keyword evidence="1" id="KW-0812">Transmembrane</keyword>
<keyword evidence="1" id="KW-1133">Transmembrane helix</keyword>
<dbReference type="PANTHER" id="PTHR31735">
    <property type="entry name" value="VACUOLAR MEMBRANE PROTEIN YPL162C"/>
    <property type="match status" value="1"/>
</dbReference>
<accession>A0A1Y1XJP6</accession>
<feature type="transmembrane region" description="Helical" evidence="1">
    <location>
        <begin position="99"/>
        <end position="122"/>
    </location>
</feature>
<dbReference type="Proteomes" id="UP000193944">
    <property type="component" value="Unassembled WGS sequence"/>
</dbReference>
<evidence type="ECO:0008006" key="4">
    <source>
        <dbReference type="Google" id="ProtNLM"/>
    </source>
</evidence>
<proteinExistence type="predicted"/>
<reference evidence="2 3" key="2">
    <citation type="submission" date="2016-08" db="EMBL/GenBank/DDBJ databases">
        <title>Pervasive Adenine N6-methylation of Active Genes in Fungi.</title>
        <authorList>
            <consortium name="DOE Joint Genome Institute"/>
            <person name="Mondo S.J."/>
            <person name="Dannebaum R.O."/>
            <person name="Kuo R.C."/>
            <person name="Labutti K."/>
            <person name="Haridas S."/>
            <person name="Kuo A."/>
            <person name="Salamov A."/>
            <person name="Ahrendt S.R."/>
            <person name="Lipzen A."/>
            <person name="Sullivan W."/>
            <person name="Andreopoulos W.B."/>
            <person name="Clum A."/>
            <person name="Lindquist E."/>
            <person name="Daum C."/>
            <person name="Ramamoorthy G.K."/>
            <person name="Gryganskyi A."/>
            <person name="Culley D."/>
            <person name="Magnuson J.K."/>
            <person name="James T.Y."/>
            <person name="O'Malley M.A."/>
            <person name="Stajich J.E."/>
            <person name="Spatafora J.W."/>
            <person name="Visel A."/>
            <person name="Grigoriev I.V."/>
        </authorList>
    </citation>
    <scope>NUCLEOTIDE SEQUENCE [LARGE SCALE GENOMIC DNA]</scope>
    <source>
        <strain evidence="2 3">S4</strain>
    </source>
</reference>
<protein>
    <recommendedName>
        <fullName evidence="4">Vacuolar membrane protein</fullName>
    </recommendedName>
</protein>
<comment type="caution">
    <text evidence="2">The sequence shown here is derived from an EMBL/GenBank/DDBJ whole genome shotgun (WGS) entry which is preliminary data.</text>
</comment>
<dbReference type="AlphaFoldDB" id="A0A1Y1XJP6"/>
<keyword evidence="3" id="KW-1185">Reference proteome</keyword>
<dbReference type="PANTHER" id="PTHR31735:SF1">
    <property type="entry name" value="VACUOLAR MEMBRANE PROTEIN YPL162C"/>
    <property type="match status" value="1"/>
</dbReference>
<evidence type="ECO:0000313" key="2">
    <source>
        <dbReference type="EMBL" id="ORX85969.1"/>
    </source>
</evidence>
<keyword evidence="1" id="KW-0472">Membrane</keyword>
<evidence type="ECO:0000313" key="3">
    <source>
        <dbReference type="Proteomes" id="UP000193944"/>
    </source>
</evidence>
<feature type="transmembrane region" description="Helical" evidence="1">
    <location>
        <begin position="195"/>
        <end position="218"/>
    </location>
</feature>
<name>A0A1Y1XJP6_9FUNG</name>
<feature type="transmembrane region" description="Helical" evidence="1">
    <location>
        <begin position="68"/>
        <end position="87"/>
    </location>
</feature>
<feature type="transmembrane region" description="Helical" evidence="1">
    <location>
        <begin position="28"/>
        <end position="47"/>
    </location>
</feature>
<dbReference type="InterPro" id="IPR022127">
    <property type="entry name" value="STIMATE/YPL162C"/>
</dbReference>
<evidence type="ECO:0000256" key="1">
    <source>
        <dbReference type="SAM" id="Phobius"/>
    </source>
</evidence>